<organism evidence="2 3">
    <name type="scientific">Gluconobacter morbifer G707</name>
    <dbReference type="NCBI Taxonomy" id="1088869"/>
    <lineage>
        <taxon>Bacteria</taxon>
        <taxon>Pseudomonadati</taxon>
        <taxon>Pseudomonadota</taxon>
        <taxon>Alphaproteobacteria</taxon>
        <taxon>Acetobacterales</taxon>
        <taxon>Acetobacteraceae</taxon>
        <taxon>Gluconobacter</taxon>
    </lineage>
</organism>
<evidence type="ECO:0000313" key="2">
    <source>
        <dbReference type="EMBL" id="EHH67907.1"/>
    </source>
</evidence>
<keyword evidence="3" id="KW-1185">Reference proteome</keyword>
<protein>
    <recommendedName>
        <fullName evidence="1">DUF4097 domain-containing protein</fullName>
    </recommendedName>
</protein>
<name>G6XJU5_9PROT</name>
<reference evidence="2 3" key="1">
    <citation type="submission" date="2011-10" db="EMBL/GenBank/DDBJ databases">
        <title>Genome sequence of Gluconobacter morbifer G707, isolated from Drosophila gut.</title>
        <authorList>
            <person name="Lee W.-J."/>
            <person name="Kim E.-K."/>
        </authorList>
    </citation>
    <scope>NUCLEOTIDE SEQUENCE [LARGE SCALE GENOMIC DNA]</scope>
    <source>
        <strain evidence="2 3">G707</strain>
    </source>
</reference>
<dbReference type="eggNOG" id="COG3595">
    <property type="taxonomic scope" value="Bacteria"/>
</dbReference>
<dbReference type="InterPro" id="IPR025164">
    <property type="entry name" value="Toastrack_DUF4097"/>
</dbReference>
<proteinExistence type="predicted"/>
<dbReference type="PATRIC" id="fig|1088869.3.peg.1669"/>
<accession>G6XJU5</accession>
<sequence length="233" mass="24037">MKETAMLPLIRISRVLAGVFCLAGSAVASPLVQKSISDDLTLSDLPTGGTLSTISGDLTLGSVSGPLSIRTVSGNITVRSATDRTEIHTVSGDVRLGHADGSLTIHAISGDMSLGAVNRDVNIKSTSGDVVLTVPAPAGTPRIIDLTTVSGDVTLHLSPGFSGTFNIRAVQSSHDSTFPVEQALGLTVATGEWESHVLSSTKTRTVTVTGSVNGGRDQIHIKTTSGKVRLVQD</sequence>
<dbReference type="EMBL" id="AGQV01000005">
    <property type="protein sequence ID" value="EHH67907.1"/>
    <property type="molecule type" value="Genomic_DNA"/>
</dbReference>
<dbReference type="Pfam" id="PF13349">
    <property type="entry name" value="DUF4097"/>
    <property type="match status" value="1"/>
</dbReference>
<comment type="caution">
    <text evidence="2">The sequence shown here is derived from an EMBL/GenBank/DDBJ whole genome shotgun (WGS) entry which is preliminary data.</text>
</comment>
<dbReference type="AlphaFoldDB" id="G6XJU5"/>
<dbReference type="STRING" id="1088869.GMO_16740"/>
<dbReference type="PANTHER" id="PTHR34094">
    <property type="match status" value="1"/>
</dbReference>
<feature type="domain" description="DUF4097" evidence="1">
    <location>
        <begin position="50"/>
        <end position="163"/>
    </location>
</feature>
<dbReference type="PANTHER" id="PTHR34094:SF1">
    <property type="entry name" value="PROTEIN FAM185A"/>
    <property type="match status" value="1"/>
</dbReference>
<gene>
    <name evidence="2" type="ORF">GMO_16740</name>
</gene>
<dbReference type="Proteomes" id="UP000004949">
    <property type="component" value="Unassembled WGS sequence"/>
</dbReference>
<evidence type="ECO:0000313" key="3">
    <source>
        <dbReference type="Proteomes" id="UP000004949"/>
    </source>
</evidence>
<evidence type="ECO:0000259" key="1">
    <source>
        <dbReference type="Pfam" id="PF13349"/>
    </source>
</evidence>